<sequence length="820" mass="89538">MRMHFTSMTVGIATIAGLVACQGGGMNPGGGPNDALGADTAALAMGATGPIGLPALTAFSDLPYLRAGAHAHHESSFDRSGGNDDWSKGNHFLYRDSHGDKVVLDAVGPGCVYRTWFTGQDPNQRIHFYFDGETTPRVDMTFGELFSGTKAPFLAPLVQDKFESSGGFISYLPMPFAEALRVTISGGDRDPYYNFDYHLFEASQPVTSFTGNEDSSAARALWSRSGSDPKAPAPGTVTETATFDLGAGEARTLLDIDGPRQITRLGASIAGVVPVPYPGSYQDAGRAHKGASTFTVKLDPANDGVVLQRRLDLHVPNQVADVYIDGTLAGTWSDRGEDQTTSWRDNFFQVPRALTQGKSAIDVRVRFKSSANDYNEFFYWIYSRVGGAEKLTDTVDVGTDSSESEHAYAIEGQTWRGTRTFSYPSASTFARPLNDVWIRITWNGESQPAVFAPLGSFFAQGQLGPGLSTGLAAGMNADGTMYMFFPMPFARHAKVELVNRGSARVSDIWFDAKHAPFTGSFDDVGTFRTAFNTAQPSTNGKDLLFAETEGAGRIVGVVESERRDGNSLFLEGDERVRIDDRRTPSVQGTGTEDFFNGGWYFEWGFFSQPTHGYVAGTGDGDRHARAMFRFFVSDPIAFDKNVRLSIEHGPVNDVSVEAWTLAYYYHQPAARLRLSDTLSIGDAGSESTHGYTVSQPTWQGSRTFTFEGENDTVAVAASGRAHKGTSEFTLAIDPNNRGVVLRRLLDQGIGRQRARVSIDGQIVTDWYTPGANPSHPWLEDEIYLPPSATVNRSSLRVRIDFLSSAVDYNEFEYRAYSVMR</sequence>
<organism evidence="1 2">
    <name type="scientific">Pendulispora albinea</name>
    <dbReference type="NCBI Taxonomy" id="2741071"/>
    <lineage>
        <taxon>Bacteria</taxon>
        <taxon>Pseudomonadati</taxon>
        <taxon>Myxococcota</taxon>
        <taxon>Myxococcia</taxon>
        <taxon>Myxococcales</taxon>
        <taxon>Sorangiineae</taxon>
        <taxon>Pendulisporaceae</taxon>
        <taxon>Pendulispora</taxon>
    </lineage>
</organism>
<keyword evidence="2" id="KW-1185">Reference proteome</keyword>
<dbReference type="EMBL" id="CP089984">
    <property type="protein sequence ID" value="WXB18958.1"/>
    <property type="molecule type" value="Genomic_DNA"/>
</dbReference>
<dbReference type="Gene3D" id="2.60.120.1390">
    <property type="match status" value="2"/>
</dbReference>
<protein>
    <submittedName>
        <fullName evidence="1">DUF2961 domain-containing protein</fullName>
    </submittedName>
</protein>
<gene>
    <name evidence="1" type="ORF">LZC94_17185</name>
</gene>
<name>A0ABZ2M8Y3_9BACT</name>
<evidence type="ECO:0000313" key="1">
    <source>
        <dbReference type="EMBL" id="WXB18958.1"/>
    </source>
</evidence>
<reference evidence="1 2" key="1">
    <citation type="submission" date="2021-12" db="EMBL/GenBank/DDBJ databases">
        <title>Discovery of the Pendulisporaceae a myxobacterial family with distinct sporulation behavior and unique specialized metabolism.</title>
        <authorList>
            <person name="Garcia R."/>
            <person name="Popoff A."/>
            <person name="Bader C.D."/>
            <person name="Loehr J."/>
            <person name="Walesch S."/>
            <person name="Walt C."/>
            <person name="Boldt J."/>
            <person name="Bunk B."/>
            <person name="Haeckl F.J.F.P.J."/>
            <person name="Gunesch A.P."/>
            <person name="Birkelbach J."/>
            <person name="Nuebel U."/>
            <person name="Pietschmann T."/>
            <person name="Bach T."/>
            <person name="Mueller R."/>
        </authorList>
    </citation>
    <scope>NUCLEOTIDE SEQUENCE [LARGE SCALE GENOMIC DNA]</scope>
    <source>
        <strain evidence="1 2">MSr11954</strain>
    </source>
</reference>
<dbReference type="Proteomes" id="UP001370348">
    <property type="component" value="Chromosome"/>
</dbReference>
<accession>A0ABZ2M8Y3</accession>
<evidence type="ECO:0000313" key="2">
    <source>
        <dbReference type="Proteomes" id="UP001370348"/>
    </source>
</evidence>
<dbReference type="InterPro" id="IPR021345">
    <property type="entry name" value="DUF2961"/>
</dbReference>
<dbReference type="PROSITE" id="PS51257">
    <property type="entry name" value="PROKAR_LIPOPROTEIN"/>
    <property type="match status" value="1"/>
</dbReference>
<dbReference type="Pfam" id="PF11175">
    <property type="entry name" value="DUF2961"/>
    <property type="match status" value="2"/>
</dbReference>
<dbReference type="RefSeq" id="WP_394828584.1">
    <property type="nucleotide sequence ID" value="NZ_CP089984.1"/>
</dbReference>
<proteinExistence type="predicted"/>